<reference evidence="2 3" key="1">
    <citation type="submission" date="2019-08" db="EMBL/GenBank/DDBJ databases">
        <title>Genome sequencing of Paenibacillus faecis DSM 23593(T).</title>
        <authorList>
            <person name="Kook J.-K."/>
            <person name="Park S.-N."/>
            <person name="Lim Y.K."/>
        </authorList>
    </citation>
    <scope>NUCLEOTIDE SEQUENCE [LARGE SCALE GENOMIC DNA]</scope>
    <source>
        <strain evidence="2 3">DSM 23593</strain>
    </source>
</reference>
<dbReference type="AlphaFoldDB" id="A0A5D0CXJ7"/>
<feature type="compositionally biased region" description="Polar residues" evidence="1">
    <location>
        <begin position="246"/>
        <end position="263"/>
    </location>
</feature>
<dbReference type="OrthoDB" id="1797662at2"/>
<gene>
    <name evidence="2" type="ORF">FRY98_03520</name>
</gene>
<evidence type="ECO:0000313" key="3">
    <source>
        <dbReference type="Proteomes" id="UP000325218"/>
    </source>
</evidence>
<organism evidence="2 3">
    <name type="scientific">Paenibacillus faecis</name>
    <dbReference type="NCBI Taxonomy" id="862114"/>
    <lineage>
        <taxon>Bacteria</taxon>
        <taxon>Bacillati</taxon>
        <taxon>Bacillota</taxon>
        <taxon>Bacilli</taxon>
        <taxon>Bacillales</taxon>
        <taxon>Paenibacillaceae</taxon>
        <taxon>Paenibacillus</taxon>
    </lineage>
</organism>
<accession>A0A5D0CXJ7</accession>
<feature type="region of interest" description="Disordered" evidence="1">
    <location>
        <begin position="245"/>
        <end position="283"/>
    </location>
</feature>
<dbReference type="Proteomes" id="UP000325218">
    <property type="component" value="Unassembled WGS sequence"/>
</dbReference>
<keyword evidence="3" id="KW-1185">Reference proteome</keyword>
<proteinExistence type="predicted"/>
<evidence type="ECO:0000256" key="1">
    <source>
        <dbReference type="SAM" id="MobiDB-lite"/>
    </source>
</evidence>
<protein>
    <submittedName>
        <fullName evidence="2">Uncharacterized protein</fullName>
    </submittedName>
</protein>
<dbReference type="EMBL" id="VSDO01000001">
    <property type="protein sequence ID" value="TYA14759.1"/>
    <property type="molecule type" value="Genomic_DNA"/>
</dbReference>
<evidence type="ECO:0000313" key="2">
    <source>
        <dbReference type="EMBL" id="TYA14759.1"/>
    </source>
</evidence>
<name>A0A5D0CXJ7_9BACL</name>
<sequence>MPRPESSIWGNILTCVEVGLHIYAMQAERNSGLVLEADYARDVLSEEALQLGNKEGEHIYFDDVKSVVPAYELAKQGVLTHPELSEITENPERLAKEGKYFAPEYFGAFEPPQNTPWNVFANHQPLDNGIYFVERDSQPMLAVHQVIGEQLLSDMALHRAIGQGEYLLYSLDDCAIPIYELSASHPSVAKQIVSDESLAHTLCEDEPAYVAMHNLHTEEWGHIHDCPAPKSLFLQIQLDRAAAQEEANQPNSVAYTQNRQPTFLQAREPEHDDFFEPNGEWEP</sequence>
<dbReference type="RefSeq" id="WP_148450353.1">
    <property type="nucleotide sequence ID" value="NZ_VSDO01000001.1"/>
</dbReference>
<comment type="caution">
    <text evidence="2">The sequence shown here is derived from an EMBL/GenBank/DDBJ whole genome shotgun (WGS) entry which is preliminary data.</text>
</comment>